<dbReference type="PANTHER" id="PTHR47547:SF1">
    <property type="entry name" value="ASPARTATE-PROTON SYMPORTER"/>
    <property type="match status" value="1"/>
</dbReference>
<comment type="subcellular location">
    <subcellularLocation>
        <location evidence="1">Membrane</location>
        <topology evidence="1">Multi-pass membrane protein</topology>
    </subcellularLocation>
</comment>
<keyword evidence="3 5" id="KW-1133">Transmembrane helix</keyword>
<feature type="transmembrane region" description="Helical" evidence="5">
    <location>
        <begin position="211"/>
        <end position="234"/>
    </location>
</feature>
<feature type="transmembrane region" description="Helical" evidence="5">
    <location>
        <begin position="425"/>
        <end position="443"/>
    </location>
</feature>
<feature type="transmembrane region" description="Helical" evidence="5">
    <location>
        <begin position="510"/>
        <end position="530"/>
    </location>
</feature>
<dbReference type="Pfam" id="PF13520">
    <property type="entry name" value="AA_permease_2"/>
    <property type="match status" value="1"/>
</dbReference>
<reference evidence="7" key="1">
    <citation type="journal article" date="2019" name="Int. J. Syst. Evol. Microbiol.">
        <title>The Global Catalogue of Microorganisms (GCM) 10K type strain sequencing project: providing services to taxonomists for standard genome sequencing and annotation.</title>
        <authorList>
            <consortium name="The Broad Institute Genomics Platform"/>
            <consortium name="The Broad Institute Genome Sequencing Center for Infectious Disease"/>
            <person name="Wu L."/>
            <person name="Ma J."/>
        </authorList>
    </citation>
    <scope>NUCLEOTIDE SEQUENCE [LARGE SCALE GENOMIC DNA]</scope>
    <source>
        <strain evidence="7">CGMCC 1.16305</strain>
    </source>
</reference>
<dbReference type="InterPro" id="IPR002293">
    <property type="entry name" value="AA/rel_permease1"/>
</dbReference>
<evidence type="ECO:0000256" key="5">
    <source>
        <dbReference type="SAM" id="Phobius"/>
    </source>
</evidence>
<evidence type="ECO:0000256" key="4">
    <source>
        <dbReference type="ARBA" id="ARBA00023136"/>
    </source>
</evidence>
<sequence length="546" mass="58788">MEHQKTSSSPPTKVKVPNDIGFKRHIGKNGLLFTSVGTIIGSGWLFAAFNAARLAGPAAIISWVLAAIMILVIAIVYSELSVIFPVSGGVIRFPQYSFGSTVSFTGGWLTYISAVTAAPTEVLATLQYSSNYLPWLVKGGPGGSSLSSIGLIIAIGLMALFSLVNVLGVKLFARINNVLVWWKLCALVMLVVILILSSFNLQNFYSPRFGGFAPSGFSSVLEALPAGGIVFSFLGFRQGIEFAAETNNPRRNVPFAVIGSVVLCLILYIGLQVAFIGATPSHFLSSGWPKLSFEGSVGPLASLVTILGIGWLAIIVYIDAIISPADTGLIYASVTARLSYSQARAGNAPQILSKLNKKGVPWISVLLMFIIGCIAFLPFPSWKEIIGFTTSAMILAFGIGPLVFAALRRQLPDQPRKFRAPGSDVLGYAAFLSSNLIVYWTGWHTNSRLFISILIGFILFGIYNFIARKNPSTPPLHLKAASWIPIWLGGLAIISFFGPYDGGLDLFKTGVGELIVAVLSGFVYWMSLALRLSTAETIRNVERTRE</sequence>
<dbReference type="Proteomes" id="UP001596505">
    <property type="component" value="Unassembled WGS sequence"/>
</dbReference>
<comment type="caution">
    <text evidence="6">The sequence shown here is derived from an EMBL/GenBank/DDBJ whole genome shotgun (WGS) entry which is preliminary data.</text>
</comment>
<feature type="transmembrane region" description="Helical" evidence="5">
    <location>
        <begin position="31"/>
        <end position="52"/>
    </location>
</feature>
<evidence type="ECO:0000256" key="1">
    <source>
        <dbReference type="ARBA" id="ARBA00004141"/>
    </source>
</evidence>
<evidence type="ECO:0000256" key="2">
    <source>
        <dbReference type="ARBA" id="ARBA00022692"/>
    </source>
</evidence>
<feature type="transmembrane region" description="Helical" evidence="5">
    <location>
        <begin position="478"/>
        <end position="498"/>
    </location>
</feature>
<feature type="transmembrane region" description="Helical" evidence="5">
    <location>
        <begin position="255"/>
        <end position="277"/>
    </location>
</feature>
<accession>A0ABW2PUC4</accession>
<feature type="transmembrane region" description="Helical" evidence="5">
    <location>
        <begin position="449"/>
        <end position="466"/>
    </location>
</feature>
<evidence type="ECO:0000256" key="3">
    <source>
        <dbReference type="ARBA" id="ARBA00022989"/>
    </source>
</evidence>
<feature type="transmembrane region" description="Helical" evidence="5">
    <location>
        <begin position="58"/>
        <end position="87"/>
    </location>
</feature>
<feature type="transmembrane region" description="Helical" evidence="5">
    <location>
        <begin position="180"/>
        <end position="199"/>
    </location>
</feature>
<evidence type="ECO:0000313" key="7">
    <source>
        <dbReference type="Proteomes" id="UP001596505"/>
    </source>
</evidence>
<feature type="transmembrane region" description="Helical" evidence="5">
    <location>
        <begin position="148"/>
        <end position="168"/>
    </location>
</feature>
<dbReference type="EMBL" id="JBHTCO010000007">
    <property type="protein sequence ID" value="MFC7393013.1"/>
    <property type="molecule type" value="Genomic_DNA"/>
</dbReference>
<dbReference type="Gene3D" id="1.20.1740.10">
    <property type="entry name" value="Amino acid/polyamine transporter I"/>
    <property type="match status" value="1"/>
</dbReference>
<dbReference type="InterPro" id="IPR052962">
    <property type="entry name" value="AA_Transporter_AGT"/>
</dbReference>
<gene>
    <name evidence="6" type="ORF">ACFQRG_08455</name>
</gene>
<name>A0ABW2PUC4_9BACL</name>
<organism evidence="6 7">
    <name type="scientific">Scopulibacillus cellulosilyticus</name>
    <dbReference type="NCBI Taxonomy" id="2665665"/>
    <lineage>
        <taxon>Bacteria</taxon>
        <taxon>Bacillati</taxon>
        <taxon>Bacillota</taxon>
        <taxon>Bacilli</taxon>
        <taxon>Bacillales</taxon>
        <taxon>Sporolactobacillaceae</taxon>
        <taxon>Scopulibacillus</taxon>
    </lineage>
</organism>
<protein>
    <submittedName>
        <fullName evidence="6">APC family permease</fullName>
    </submittedName>
</protein>
<proteinExistence type="predicted"/>
<dbReference type="RefSeq" id="WP_380965450.1">
    <property type="nucleotide sequence ID" value="NZ_JBHTCO010000007.1"/>
</dbReference>
<feature type="transmembrane region" description="Helical" evidence="5">
    <location>
        <begin position="297"/>
        <end position="318"/>
    </location>
</feature>
<keyword evidence="7" id="KW-1185">Reference proteome</keyword>
<dbReference type="PANTHER" id="PTHR47547">
    <property type="match status" value="1"/>
</dbReference>
<feature type="transmembrane region" description="Helical" evidence="5">
    <location>
        <begin position="385"/>
        <end position="404"/>
    </location>
</feature>
<keyword evidence="4 5" id="KW-0472">Membrane</keyword>
<keyword evidence="2 5" id="KW-0812">Transmembrane</keyword>
<feature type="transmembrane region" description="Helical" evidence="5">
    <location>
        <begin position="360"/>
        <end position="379"/>
    </location>
</feature>
<evidence type="ECO:0000313" key="6">
    <source>
        <dbReference type="EMBL" id="MFC7393013.1"/>
    </source>
</evidence>
<dbReference type="PIRSF" id="PIRSF006060">
    <property type="entry name" value="AA_transporter"/>
    <property type="match status" value="1"/>
</dbReference>